<organism evidence="4 5">
    <name type="scientific">Plectosphaerella plurivora</name>
    <dbReference type="NCBI Taxonomy" id="936078"/>
    <lineage>
        <taxon>Eukaryota</taxon>
        <taxon>Fungi</taxon>
        <taxon>Dikarya</taxon>
        <taxon>Ascomycota</taxon>
        <taxon>Pezizomycotina</taxon>
        <taxon>Sordariomycetes</taxon>
        <taxon>Hypocreomycetidae</taxon>
        <taxon>Glomerellales</taxon>
        <taxon>Plectosphaerellaceae</taxon>
        <taxon>Plectosphaerella</taxon>
    </lineage>
</organism>
<dbReference type="PANTHER" id="PTHR10039">
    <property type="entry name" value="AMELOGENIN"/>
    <property type="match status" value="1"/>
</dbReference>
<evidence type="ECO:0008006" key="6">
    <source>
        <dbReference type="Google" id="ProtNLM"/>
    </source>
</evidence>
<dbReference type="InterPro" id="IPR027417">
    <property type="entry name" value="P-loop_NTPase"/>
</dbReference>
<dbReference type="InterPro" id="IPR056693">
    <property type="entry name" value="DUF7791"/>
</dbReference>
<dbReference type="EMBL" id="JAGSXJ010000018">
    <property type="protein sequence ID" value="KAH6682381.1"/>
    <property type="molecule type" value="Genomic_DNA"/>
</dbReference>
<dbReference type="PANTHER" id="PTHR10039:SF5">
    <property type="entry name" value="NACHT DOMAIN-CONTAINING PROTEIN"/>
    <property type="match status" value="1"/>
</dbReference>
<dbReference type="SUPFAM" id="SSF52540">
    <property type="entry name" value="P-loop containing nucleoside triphosphate hydrolases"/>
    <property type="match status" value="1"/>
</dbReference>
<dbReference type="InterPro" id="IPR056884">
    <property type="entry name" value="NPHP3-like_N"/>
</dbReference>
<evidence type="ECO:0000259" key="2">
    <source>
        <dbReference type="Pfam" id="PF24883"/>
    </source>
</evidence>
<name>A0A9P8V8P9_9PEZI</name>
<evidence type="ECO:0000256" key="1">
    <source>
        <dbReference type="ARBA" id="ARBA00022737"/>
    </source>
</evidence>
<gene>
    <name evidence="4" type="ORF">F5X68DRAFT_263347</name>
</gene>
<keyword evidence="5" id="KW-1185">Reference proteome</keyword>
<dbReference type="Pfam" id="PF25053">
    <property type="entry name" value="DUF7791"/>
    <property type="match status" value="1"/>
</dbReference>
<evidence type="ECO:0000313" key="5">
    <source>
        <dbReference type="Proteomes" id="UP000770015"/>
    </source>
</evidence>
<keyword evidence="1" id="KW-0677">Repeat</keyword>
<evidence type="ECO:0000259" key="3">
    <source>
        <dbReference type="Pfam" id="PF25053"/>
    </source>
</evidence>
<proteinExistence type="predicted"/>
<evidence type="ECO:0000313" key="4">
    <source>
        <dbReference type="EMBL" id="KAH6682381.1"/>
    </source>
</evidence>
<dbReference type="Pfam" id="PF24883">
    <property type="entry name" value="NPHP3_N"/>
    <property type="match status" value="1"/>
</dbReference>
<reference evidence="4" key="1">
    <citation type="journal article" date="2021" name="Nat. Commun.">
        <title>Genetic determinants of endophytism in the Arabidopsis root mycobiome.</title>
        <authorList>
            <person name="Mesny F."/>
            <person name="Miyauchi S."/>
            <person name="Thiergart T."/>
            <person name="Pickel B."/>
            <person name="Atanasova L."/>
            <person name="Karlsson M."/>
            <person name="Huettel B."/>
            <person name="Barry K.W."/>
            <person name="Haridas S."/>
            <person name="Chen C."/>
            <person name="Bauer D."/>
            <person name="Andreopoulos W."/>
            <person name="Pangilinan J."/>
            <person name="LaButti K."/>
            <person name="Riley R."/>
            <person name="Lipzen A."/>
            <person name="Clum A."/>
            <person name="Drula E."/>
            <person name="Henrissat B."/>
            <person name="Kohler A."/>
            <person name="Grigoriev I.V."/>
            <person name="Martin F.M."/>
            <person name="Hacquard S."/>
        </authorList>
    </citation>
    <scope>NUCLEOTIDE SEQUENCE</scope>
    <source>
        <strain evidence="4">MPI-SDFR-AT-0117</strain>
    </source>
</reference>
<accession>A0A9P8V8P9</accession>
<feature type="domain" description="Nephrocystin 3-like N-terminal" evidence="2">
    <location>
        <begin position="279"/>
        <end position="450"/>
    </location>
</feature>
<dbReference type="AlphaFoldDB" id="A0A9P8V8P9"/>
<dbReference type="OrthoDB" id="443402at2759"/>
<comment type="caution">
    <text evidence="4">The sequence shown here is derived from an EMBL/GenBank/DDBJ whole genome shotgun (WGS) entry which is preliminary data.</text>
</comment>
<feature type="domain" description="DUF7791" evidence="3">
    <location>
        <begin position="573"/>
        <end position="671"/>
    </location>
</feature>
<sequence length="679" mass="76758">MEAAGLASSIITFIDFSYKLIDGSTTIYQQVQGGSGANLDTRKIVDDLQAITKQLSQTTPAPPTLHEQALASIAGHCNTLSNELVALLRSFEPKADGNKALRSLEAAFKTLRKTGKIREIEQKLDSYKLQLLLRLNMMLCDSGRAVGSQIKTMQQDHATFFSKNIQELQSVKVTVETLESKVLRLAQVVTSGNTSAATADIEHSLSLNQTQLDLASFKKVIAALPQQTPTHFHVLDRLNFDRLFSRVDSVKDGQFDRFLSRLESKELGAVTVQARDAVRLWGTKGGIVLHISGKPGSGKSTLMKLLSQNEGLHDTLTTWAGGKKLVIARLFFWNAGSPLEKSLEGLYRSILFQVLRQCPDLADHVFPQSKHQSSNYEQHTSSSISYRQFELQNAMELLIQSFTKHCDYRLCLFVDGLDELDGKSHDYQKLAKQLREWATNPYVRICTSSRPYHEFHHVFGKIARINLHELTDPDIYEFSHKILMDSNDGHLEPEEIHNLAREITHGSEGVFLWARIVAHTLSEGILHGDTYRSLEAKILNTPKDLTDFLLHLFQSISPEDRGRAYLLLLTLREWPTHSFNAIAVSWMEDLEDGDFPYNRPRCAYTDEQVGKCVQYAERQLKLVCKGLLELRSDGHEKDLYFGQRIEFFHRTALDFVRQPEIVLAMQQHLGNRAFGTGEF</sequence>
<dbReference type="Proteomes" id="UP000770015">
    <property type="component" value="Unassembled WGS sequence"/>
</dbReference>
<dbReference type="Gene3D" id="3.40.50.300">
    <property type="entry name" value="P-loop containing nucleotide triphosphate hydrolases"/>
    <property type="match status" value="1"/>
</dbReference>
<protein>
    <recommendedName>
        <fullName evidence="6">NACHT domain-containing protein</fullName>
    </recommendedName>
</protein>